<feature type="transmembrane region" description="Helical" evidence="8">
    <location>
        <begin position="102"/>
        <end position="121"/>
    </location>
</feature>
<evidence type="ECO:0000256" key="1">
    <source>
        <dbReference type="ARBA" id="ARBA00004651"/>
    </source>
</evidence>
<accession>A0A0U1P551</accession>
<proteinExistence type="inferred from homology"/>
<protein>
    <recommendedName>
        <fullName evidence="8">Probable membrane transporter protein</fullName>
    </recommendedName>
</protein>
<feature type="transmembrane region" description="Helical" evidence="8">
    <location>
        <begin position="206"/>
        <end position="226"/>
    </location>
</feature>
<comment type="similarity">
    <text evidence="2 8">Belongs to the 4-toluene sulfonate uptake permease (TSUP) (TC 2.A.102) family.</text>
</comment>
<feature type="transmembrane region" description="Helical" evidence="8">
    <location>
        <begin position="158"/>
        <end position="176"/>
    </location>
</feature>
<dbReference type="PANTHER" id="PTHR30269">
    <property type="entry name" value="TRANSMEMBRANE PROTEIN YFCA"/>
    <property type="match status" value="1"/>
</dbReference>
<feature type="transmembrane region" description="Helical" evidence="8">
    <location>
        <begin position="233"/>
        <end position="251"/>
    </location>
</feature>
<evidence type="ECO:0000256" key="8">
    <source>
        <dbReference type="RuleBase" id="RU363041"/>
    </source>
</evidence>
<keyword evidence="7 8" id="KW-0472">Membrane</keyword>
<dbReference type="STRING" id="1499688.BN000_05264"/>
<dbReference type="AlphaFoldDB" id="A0A0U1P551"/>
<dbReference type="GO" id="GO:0005886">
    <property type="term" value="C:plasma membrane"/>
    <property type="evidence" value="ECO:0007669"/>
    <property type="project" value="UniProtKB-SubCell"/>
</dbReference>
<dbReference type="InterPro" id="IPR052017">
    <property type="entry name" value="TSUP"/>
</dbReference>
<keyword evidence="6 8" id="KW-1133">Transmembrane helix</keyword>
<feature type="transmembrane region" description="Helical" evidence="8">
    <location>
        <begin position="133"/>
        <end position="152"/>
    </location>
</feature>
<evidence type="ECO:0000256" key="2">
    <source>
        <dbReference type="ARBA" id="ARBA00009142"/>
    </source>
</evidence>
<keyword evidence="10" id="KW-1185">Reference proteome</keyword>
<feature type="transmembrane region" description="Helical" evidence="8">
    <location>
        <begin position="7"/>
        <end position="27"/>
    </location>
</feature>
<evidence type="ECO:0000256" key="7">
    <source>
        <dbReference type="ARBA" id="ARBA00023136"/>
    </source>
</evidence>
<name>A0A0U1P551_9BACI</name>
<reference evidence="10" key="1">
    <citation type="submission" date="2015-05" db="EMBL/GenBank/DDBJ databases">
        <authorList>
            <person name="Urmite Genomes"/>
        </authorList>
    </citation>
    <scope>NUCLEOTIDE SEQUENCE [LARGE SCALE GENOMIC DNA]</scope>
    <source>
        <strain evidence="10">LF1</strain>
    </source>
</reference>
<keyword evidence="4 8" id="KW-1003">Cell membrane</keyword>
<sequence length="259" mass="28187">MFSDINIEIIVILALFGFLAAFIDSIVGGGGLISLPALMFLGLNPAAAVATNKLAGTMGSFTSTLSFYRSGKLDLRSVYHFFPLAFFGSMLGAWTVHLINPVILKPLMLCMLAAVAIYTIFKKDWGTISTYKKLSITKLAGFIVLIFAIGFYDGFLGPGTGSFLIFAFLMVGFDFIKAAGIAKFLNFGSNIAALIMFIYLGHIHYVYGFIMGIAQILGAVVGSQFAIKKGSQFVRILFIIVTIILLSKNAYDYFHVKLN</sequence>
<keyword evidence="3" id="KW-0813">Transport</keyword>
<dbReference type="Pfam" id="PF01925">
    <property type="entry name" value="TauE"/>
    <property type="match status" value="1"/>
</dbReference>
<comment type="subcellular location">
    <subcellularLocation>
        <location evidence="1 8">Cell membrane</location>
        <topology evidence="1 8">Multi-pass membrane protein</topology>
    </subcellularLocation>
</comment>
<evidence type="ECO:0000256" key="6">
    <source>
        <dbReference type="ARBA" id="ARBA00022989"/>
    </source>
</evidence>
<evidence type="ECO:0000256" key="3">
    <source>
        <dbReference type="ARBA" id="ARBA00022448"/>
    </source>
</evidence>
<evidence type="ECO:0000256" key="5">
    <source>
        <dbReference type="ARBA" id="ARBA00022692"/>
    </source>
</evidence>
<keyword evidence="5 8" id="KW-0812">Transmembrane</keyword>
<feature type="transmembrane region" description="Helical" evidence="8">
    <location>
        <begin position="77"/>
        <end position="96"/>
    </location>
</feature>
<evidence type="ECO:0000256" key="4">
    <source>
        <dbReference type="ARBA" id="ARBA00022475"/>
    </source>
</evidence>
<dbReference type="EMBL" id="CVRB01000007">
    <property type="protein sequence ID" value="CRK85192.1"/>
    <property type="molecule type" value="Genomic_DNA"/>
</dbReference>
<organism evidence="9 10">
    <name type="scientific">Neobacillus massiliamazoniensis</name>
    <dbReference type="NCBI Taxonomy" id="1499688"/>
    <lineage>
        <taxon>Bacteria</taxon>
        <taxon>Bacillati</taxon>
        <taxon>Bacillota</taxon>
        <taxon>Bacilli</taxon>
        <taxon>Bacillales</taxon>
        <taxon>Bacillaceae</taxon>
        <taxon>Neobacillus</taxon>
    </lineage>
</organism>
<dbReference type="PANTHER" id="PTHR30269:SF0">
    <property type="entry name" value="MEMBRANE TRANSPORTER PROTEIN YFCA-RELATED"/>
    <property type="match status" value="1"/>
</dbReference>
<dbReference type="RefSeq" id="WP_090640002.1">
    <property type="nucleotide sequence ID" value="NZ_CVRB01000007.1"/>
</dbReference>
<evidence type="ECO:0000313" key="10">
    <source>
        <dbReference type="Proteomes" id="UP000199087"/>
    </source>
</evidence>
<dbReference type="OrthoDB" id="554695at2"/>
<evidence type="ECO:0000313" key="9">
    <source>
        <dbReference type="EMBL" id="CRK85192.1"/>
    </source>
</evidence>
<dbReference type="InterPro" id="IPR002781">
    <property type="entry name" value="TM_pro_TauE-like"/>
</dbReference>
<dbReference type="Proteomes" id="UP000199087">
    <property type="component" value="Unassembled WGS sequence"/>
</dbReference>
<gene>
    <name evidence="9" type="ORF">BN000_05264</name>
</gene>